<sequence>MVLKVPIDLDDISFGEYPPSKAAQVTTAFFQARQGVLQVKSISCCINQIIRAVEIETSNSKPLLATSSWILFSSSKLDAIAHACNAPVTIRIILVDRYELGSLKIKLYSSILSILPKVSIVQLVVLEMKAIEVGLLRSLLVQFVVSIPPLVVESDLADAITSLCCIDCDLSEIESVVRNVLNLAAASLGDVQFSLVLVIQRPLEELVLGSNIPGWISSAILEEGCCFNVCSLFLNVLIHSNCIEVHLLFHQFDWVYFTLLSTLSSLEKFI</sequence>
<evidence type="ECO:0000313" key="1">
    <source>
        <dbReference type="EMBL" id="CAK9322534.1"/>
    </source>
</evidence>
<dbReference type="Proteomes" id="UP001642487">
    <property type="component" value="Chromosome 5"/>
</dbReference>
<protein>
    <submittedName>
        <fullName evidence="1">Uncharacterized protein</fullName>
    </submittedName>
</protein>
<dbReference type="EMBL" id="OZ021739">
    <property type="protein sequence ID" value="CAK9322534.1"/>
    <property type="molecule type" value="Genomic_DNA"/>
</dbReference>
<accession>A0ABP0YPT3</accession>
<gene>
    <name evidence="1" type="ORF">CITCOLO1_LOCUS14684</name>
</gene>
<organism evidence="1 2">
    <name type="scientific">Citrullus colocynthis</name>
    <name type="common">colocynth</name>
    <dbReference type="NCBI Taxonomy" id="252529"/>
    <lineage>
        <taxon>Eukaryota</taxon>
        <taxon>Viridiplantae</taxon>
        <taxon>Streptophyta</taxon>
        <taxon>Embryophyta</taxon>
        <taxon>Tracheophyta</taxon>
        <taxon>Spermatophyta</taxon>
        <taxon>Magnoliopsida</taxon>
        <taxon>eudicotyledons</taxon>
        <taxon>Gunneridae</taxon>
        <taxon>Pentapetalae</taxon>
        <taxon>rosids</taxon>
        <taxon>fabids</taxon>
        <taxon>Cucurbitales</taxon>
        <taxon>Cucurbitaceae</taxon>
        <taxon>Benincaseae</taxon>
        <taxon>Citrullus</taxon>
    </lineage>
</organism>
<name>A0ABP0YPT3_9ROSI</name>
<reference evidence="1 2" key="1">
    <citation type="submission" date="2024-03" db="EMBL/GenBank/DDBJ databases">
        <authorList>
            <person name="Gkanogiannis A."/>
            <person name="Becerra Lopez-Lavalle L."/>
        </authorList>
    </citation>
    <scope>NUCLEOTIDE SEQUENCE [LARGE SCALE GENOMIC DNA]</scope>
</reference>
<keyword evidence="2" id="KW-1185">Reference proteome</keyword>
<proteinExistence type="predicted"/>
<evidence type="ECO:0000313" key="2">
    <source>
        <dbReference type="Proteomes" id="UP001642487"/>
    </source>
</evidence>